<dbReference type="InterPro" id="IPR011989">
    <property type="entry name" value="ARM-like"/>
</dbReference>
<dbReference type="Gene3D" id="1.25.10.10">
    <property type="entry name" value="Leucine-rich Repeat Variant"/>
    <property type="match status" value="1"/>
</dbReference>
<feature type="compositionally biased region" description="Polar residues" evidence="2">
    <location>
        <begin position="632"/>
        <end position="642"/>
    </location>
</feature>
<dbReference type="InterPro" id="IPR011009">
    <property type="entry name" value="Kinase-like_dom_sf"/>
</dbReference>
<evidence type="ECO:0000256" key="2">
    <source>
        <dbReference type="SAM" id="MobiDB-lite"/>
    </source>
</evidence>
<feature type="region of interest" description="Disordered" evidence="2">
    <location>
        <begin position="599"/>
        <end position="852"/>
    </location>
</feature>
<dbReference type="Gene3D" id="3.30.200.20">
    <property type="entry name" value="Phosphorylase Kinase, domain 1"/>
    <property type="match status" value="2"/>
</dbReference>
<sequence length="852" mass="94625">MASVLSSLFTRDPKAHFAYELPQTSFYSSKGLSMGRSFRKAEPSEKSTCFWASLDCYGGGAVLKQQAQKLKTMRHPNVLTYLDSIEAEPSEKSTCFWASLDCYGGGAVLKQQAQKLKTMRHPNVLTYLDSIEVDNAFYLITESCVPLSVYISESKWTPVQKEFVVSWGLFQLLSCLKFLHREAKLSHDNLRRSVYVTDAGDWKLSGLECANAFTNARSDLNALALLMWEVFNGFNDDLSKPEAPGKLPQRLRDFYKKIAMPSAAKLDTEELLNECRRPGGFFKNRFVDTLLFLEEFQLKDAREKQVFFSKLKDQLDIFPDDVAKYKILPRLIHSYEYGDAGSHILVPLFKLGRMLDEDEYQRRIVPCLCKLFSSPDRVTRVKLLEKIDEFAAHLTPQVVNEKIYGNIASGFLDTNPAVRESTVKAMVSLADKLNSHNLNTDLMKYLARLQGSDDQPGIRTNTTICLGKIGCYIEPSQRQRILISAFTRALKDPFPPARMAAVLALSATQQYYSLIEVANRIVPALAPLTCDPEKQVRDQSFKALHGFLEKLEKASENPETIPELEAQVQAGGRSGLLSSDKVPQWASWALKSLSGKFYKGTPPPQSGPVAPQQPAEVSSSREGTPKPPEGQISPQKAASEISTVTDGWDDLDDDTDFSKQAMHKDDRTQEGSADDEDDWSNDWETQSKTPIETKKSITSAAPSKPKSQHHGGVLKLNAPAKKSLPDDDLDYLLGVTSQSKNSADIRNTTANTATDSLFTIKTEGESSGDGWDTGVDSAGWDDFNDLPTAAKSSTQSASAWDDVNWGDETSKASSDGLRNKEARRAELAARNEARRKELAAKRAAKSRLGAHK</sequence>
<dbReference type="EMBL" id="JPKZ01002917">
    <property type="protein sequence ID" value="KHN74372.1"/>
    <property type="molecule type" value="Genomic_DNA"/>
</dbReference>
<dbReference type="STRING" id="6265.A0A0B2UZ61"/>
<evidence type="ECO:0000313" key="3">
    <source>
        <dbReference type="EMBL" id="KHN74372.1"/>
    </source>
</evidence>
<feature type="repeat" description="HEAT" evidence="1">
    <location>
        <begin position="521"/>
        <end position="559"/>
    </location>
</feature>
<name>A0A0B2UZ61_TOXCA</name>
<reference evidence="3 4" key="1">
    <citation type="submission" date="2014-11" db="EMBL/GenBank/DDBJ databases">
        <title>Genetic blueprint of the zoonotic pathogen Toxocara canis.</title>
        <authorList>
            <person name="Zhu X.-Q."/>
            <person name="Korhonen P.K."/>
            <person name="Cai H."/>
            <person name="Young N.D."/>
            <person name="Nejsum P."/>
            <person name="von Samson-Himmelstjerna G."/>
            <person name="Boag P.R."/>
            <person name="Tan P."/>
            <person name="Li Q."/>
            <person name="Min J."/>
            <person name="Yang Y."/>
            <person name="Wang X."/>
            <person name="Fang X."/>
            <person name="Hall R.S."/>
            <person name="Hofmann A."/>
            <person name="Sternberg P.W."/>
            <person name="Jex A.R."/>
            <person name="Gasser R.B."/>
        </authorList>
    </citation>
    <scope>NUCLEOTIDE SEQUENCE [LARGE SCALE GENOMIC DNA]</scope>
    <source>
        <strain evidence="3">PN_DK_2014</strain>
    </source>
</reference>
<feature type="compositionally biased region" description="Basic residues" evidence="2">
    <location>
        <begin position="842"/>
        <end position="852"/>
    </location>
</feature>
<dbReference type="InterPro" id="IPR051177">
    <property type="entry name" value="CIK-Related_Protein"/>
</dbReference>
<accession>A0A0B2UZ61</accession>
<dbReference type="SUPFAM" id="SSF56112">
    <property type="entry name" value="Protein kinase-like (PK-like)"/>
    <property type="match status" value="1"/>
</dbReference>
<feature type="compositionally biased region" description="Acidic residues" evidence="2">
    <location>
        <begin position="672"/>
        <end position="681"/>
    </location>
</feature>
<dbReference type="OMA" id="EFVVSWG"/>
<keyword evidence="3" id="KW-0418">Kinase</keyword>
<dbReference type="GO" id="GO:0016301">
    <property type="term" value="F:kinase activity"/>
    <property type="evidence" value="ECO:0007669"/>
    <property type="project" value="UniProtKB-KW"/>
</dbReference>
<organism evidence="3 4">
    <name type="scientific">Toxocara canis</name>
    <name type="common">Canine roundworm</name>
    <dbReference type="NCBI Taxonomy" id="6265"/>
    <lineage>
        <taxon>Eukaryota</taxon>
        <taxon>Metazoa</taxon>
        <taxon>Ecdysozoa</taxon>
        <taxon>Nematoda</taxon>
        <taxon>Chromadorea</taxon>
        <taxon>Rhabditida</taxon>
        <taxon>Spirurina</taxon>
        <taxon>Ascaridomorpha</taxon>
        <taxon>Ascaridoidea</taxon>
        <taxon>Toxocaridae</taxon>
        <taxon>Toxocara</taxon>
    </lineage>
</organism>
<dbReference type="Proteomes" id="UP000031036">
    <property type="component" value="Unassembled WGS sequence"/>
</dbReference>
<dbReference type="PANTHER" id="PTHR12984">
    <property type="entry name" value="SCY1-RELATED S/T PROTEIN KINASE-LIKE"/>
    <property type="match status" value="1"/>
</dbReference>
<keyword evidence="4" id="KW-1185">Reference proteome</keyword>
<dbReference type="InterPro" id="IPR016024">
    <property type="entry name" value="ARM-type_fold"/>
</dbReference>
<feature type="compositionally biased region" description="Low complexity" evidence="2">
    <location>
        <begin position="788"/>
        <end position="799"/>
    </location>
</feature>
<evidence type="ECO:0000256" key="1">
    <source>
        <dbReference type="PROSITE-ProRule" id="PRU00103"/>
    </source>
</evidence>
<feature type="compositionally biased region" description="Polar residues" evidence="2">
    <location>
        <begin position="735"/>
        <end position="759"/>
    </location>
</feature>
<dbReference type="SUPFAM" id="SSF48371">
    <property type="entry name" value="ARM repeat"/>
    <property type="match status" value="1"/>
</dbReference>
<gene>
    <name evidence="3" type="primary">scyl1</name>
    <name evidence="3" type="ORF">Tcan_10212</name>
</gene>
<dbReference type="PANTHER" id="PTHR12984:SF3">
    <property type="entry name" value="N-TERMINAL KINASE-LIKE PROTEIN"/>
    <property type="match status" value="1"/>
</dbReference>
<evidence type="ECO:0000313" key="4">
    <source>
        <dbReference type="Proteomes" id="UP000031036"/>
    </source>
</evidence>
<comment type="caution">
    <text evidence="3">The sequence shown here is derived from an EMBL/GenBank/DDBJ whole genome shotgun (WGS) entry which is preliminary data.</text>
</comment>
<feature type="compositionally biased region" description="Polar residues" evidence="2">
    <location>
        <begin position="682"/>
        <end position="701"/>
    </location>
</feature>
<proteinExistence type="predicted"/>
<dbReference type="OrthoDB" id="447103at2759"/>
<dbReference type="Gene3D" id="1.10.510.10">
    <property type="entry name" value="Transferase(Phosphotransferase) domain 1"/>
    <property type="match status" value="1"/>
</dbReference>
<dbReference type="PROSITE" id="PS50077">
    <property type="entry name" value="HEAT_REPEAT"/>
    <property type="match status" value="1"/>
</dbReference>
<dbReference type="InterPro" id="IPR021133">
    <property type="entry name" value="HEAT_type_2"/>
</dbReference>
<protein>
    <submittedName>
        <fullName evidence="3">N-terminal kinase-like protein</fullName>
    </submittedName>
</protein>
<feature type="compositionally biased region" description="Basic and acidic residues" evidence="2">
    <location>
        <begin position="817"/>
        <end position="840"/>
    </location>
</feature>
<keyword evidence="3" id="KW-0808">Transferase</keyword>
<dbReference type="AlphaFoldDB" id="A0A0B2UZ61"/>